<keyword evidence="3" id="KW-1185">Reference proteome</keyword>
<organism evidence="2 3">
    <name type="scientific">Stella humosa</name>
    <dbReference type="NCBI Taxonomy" id="94"/>
    <lineage>
        <taxon>Bacteria</taxon>
        <taxon>Pseudomonadati</taxon>
        <taxon>Pseudomonadota</taxon>
        <taxon>Alphaproteobacteria</taxon>
        <taxon>Rhodospirillales</taxon>
        <taxon>Stellaceae</taxon>
        <taxon>Stella</taxon>
    </lineage>
</organism>
<proteinExistence type="predicted"/>
<dbReference type="Proteomes" id="UP000278222">
    <property type="component" value="Unassembled WGS sequence"/>
</dbReference>
<sequence length="151" mass="16532">MTAPAKPSRRKRPAVKPGPIIRLVPPFTGKFDATIGGEIVPCRRDGKLKWSFLDYRYQHLGTRTGRTITFPGHPGLEAPEVIVPTPWGDLPSLVWNFGGDVVFLGGRQSLGGMSPAPDRRFADEDDARRPARGRVRASGLPCHLSLVEGRP</sequence>
<dbReference type="RefSeq" id="WP_123692019.1">
    <property type="nucleotide sequence ID" value="NZ_AP019700.1"/>
</dbReference>
<evidence type="ECO:0000313" key="2">
    <source>
        <dbReference type="EMBL" id="ROP84245.1"/>
    </source>
</evidence>
<reference evidence="2 3" key="1">
    <citation type="submission" date="2018-11" db="EMBL/GenBank/DDBJ databases">
        <title>Genomic Encyclopedia of Type Strains, Phase IV (KMG-IV): sequencing the most valuable type-strain genomes for metagenomic binning, comparative biology and taxonomic classification.</title>
        <authorList>
            <person name="Goeker M."/>
        </authorList>
    </citation>
    <scope>NUCLEOTIDE SEQUENCE [LARGE SCALE GENOMIC DNA]</scope>
    <source>
        <strain evidence="2 3">DSM 5900</strain>
    </source>
</reference>
<gene>
    <name evidence="2" type="ORF">EDC65_3594</name>
</gene>
<accession>A0A3N1L4A9</accession>
<dbReference type="AlphaFoldDB" id="A0A3N1L4A9"/>
<evidence type="ECO:0000256" key="1">
    <source>
        <dbReference type="SAM" id="MobiDB-lite"/>
    </source>
</evidence>
<dbReference type="EMBL" id="RJKX01000015">
    <property type="protein sequence ID" value="ROP84245.1"/>
    <property type="molecule type" value="Genomic_DNA"/>
</dbReference>
<feature type="region of interest" description="Disordered" evidence="1">
    <location>
        <begin position="113"/>
        <end position="135"/>
    </location>
</feature>
<comment type="caution">
    <text evidence="2">The sequence shown here is derived from an EMBL/GenBank/DDBJ whole genome shotgun (WGS) entry which is preliminary data.</text>
</comment>
<protein>
    <submittedName>
        <fullName evidence="2">Uncharacterized protein</fullName>
    </submittedName>
</protein>
<evidence type="ECO:0000313" key="3">
    <source>
        <dbReference type="Proteomes" id="UP000278222"/>
    </source>
</evidence>
<name>A0A3N1L4A9_9PROT</name>
<feature type="compositionally biased region" description="Basic and acidic residues" evidence="1">
    <location>
        <begin position="117"/>
        <end position="129"/>
    </location>
</feature>